<dbReference type="PANTHER" id="PTHR43469">
    <property type="entry name" value="DISULFIDE FORMATION PROTEIN-RELATED"/>
    <property type="match status" value="1"/>
</dbReference>
<protein>
    <submittedName>
        <fullName evidence="13">Disulfide bond formation protein DsbB</fullName>
    </submittedName>
</protein>
<evidence type="ECO:0000256" key="11">
    <source>
        <dbReference type="ARBA" id="ARBA00023284"/>
    </source>
</evidence>
<comment type="similarity">
    <text evidence="2">Belongs to the DsbB family. BdbC subfamily.</text>
</comment>
<dbReference type="SUPFAM" id="SSF158442">
    <property type="entry name" value="DsbB-like"/>
    <property type="match status" value="1"/>
</dbReference>
<evidence type="ECO:0000256" key="2">
    <source>
        <dbReference type="ARBA" id="ARBA00007602"/>
    </source>
</evidence>
<dbReference type="Proteomes" id="UP000006655">
    <property type="component" value="Chromosome"/>
</dbReference>
<evidence type="ECO:0000256" key="6">
    <source>
        <dbReference type="ARBA" id="ARBA00022989"/>
    </source>
</evidence>
<evidence type="ECO:0000256" key="1">
    <source>
        <dbReference type="ARBA" id="ARBA00004141"/>
    </source>
</evidence>
<dbReference type="Pfam" id="PF02600">
    <property type="entry name" value="DsbB"/>
    <property type="match status" value="1"/>
</dbReference>
<proteinExistence type="inferred from homology"/>
<keyword evidence="9" id="KW-1015">Disulfide bond</keyword>
<dbReference type="Gene3D" id="1.20.1550.10">
    <property type="entry name" value="DsbB-like"/>
    <property type="match status" value="1"/>
</dbReference>
<evidence type="ECO:0000256" key="7">
    <source>
        <dbReference type="ARBA" id="ARBA00023002"/>
    </source>
</evidence>
<sequence length="144" mass="16236">MSPMQTQSTPLDRNALLLAFAWLVALVATLGSLYYSEVRNFIPCTLCWYQRIAMYPLVLILGLATWRNDVHIRPYALTLSLVGLFWSSYHLLELWVPGLAPNVCKGPIPCNVEYIPSFPIPLQAGIAFTLISLALFLLRPTRRS</sequence>
<reference evidence="13 14" key="1">
    <citation type="journal article" date="2010" name="Stand. Genomic Sci.">
        <title>Complete genome sequence of Meiothermus ruber type strain (21).</title>
        <authorList>
            <person name="Tindall B.J."/>
            <person name="Sikorski J."/>
            <person name="Lucas S."/>
            <person name="Goltsman E."/>
            <person name="Copeland A."/>
            <person name="Glavina Del Rio T."/>
            <person name="Nolan M."/>
            <person name="Tice H."/>
            <person name="Cheng J.F."/>
            <person name="Han C."/>
            <person name="Pitluck S."/>
            <person name="Liolios K."/>
            <person name="Ivanova N."/>
            <person name="Mavromatis K."/>
            <person name="Ovchinnikova G."/>
            <person name="Pati A."/>
            <person name="Fahnrich R."/>
            <person name="Goodwin L."/>
            <person name="Chen A."/>
            <person name="Palaniappan K."/>
            <person name="Land M."/>
            <person name="Hauser L."/>
            <person name="Chang Y.J."/>
            <person name="Jeffries C.D."/>
            <person name="Rohde M."/>
            <person name="Goker M."/>
            <person name="Woyke T."/>
            <person name="Bristow J."/>
            <person name="Eisen J.A."/>
            <person name="Markowitz V."/>
            <person name="Hugenholtz P."/>
            <person name="Kyrpides N.C."/>
            <person name="Klenk H.P."/>
            <person name="Lapidus A."/>
        </authorList>
    </citation>
    <scope>NUCLEOTIDE SEQUENCE [LARGE SCALE GENOMIC DNA]</scope>
    <source>
        <strain evidence="14">ATCC 35948 / DSM 1279 / VKM B-1258 / 21</strain>
    </source>
</reference>
<dbReference type="AlphaFoldDB" id="A0A806CPH8"/>
<evidence type="ECO:0000313" key="13">
    <source>
        <dbReference type="EMBL" id="ADD27177.1"/>
    </source>
</evidence>
<organism evidence="13 14">
    <name type="scientific">Meiothermus ruber (strain ATCC 35948 / DSM 1279 / VKM B-1258 / 21)</name>
    <name type="common">Thermus ruber</name>
    <dbReference type="NCBI Taxonomy" id="504728"/>
    <lineage>
        <taxon>Bacteria</taxon>
        <taxon>Thermotogati</taxon>
        <taxon>Deinococcota</taxon>
        <taxon>Deinococci</taxon>
        <taxon>Thermales</taxon>
        <taxon>Thermaceae</taxon>
        <taxon>Meiothermus</taxon>
    </lineage>
</organism>
<keyword evidence="14" id="KW-1185">Reference proteome</keyword>
<keyword evidence="10" id="KW-0143">Chaperone</keyword>
<keyword evidence="3" id="KW-0813">Transport</keyword>
<gene>
    <name evidence="13" type="ordered locus">Mrub_0400</name>
</gene>
<dbReference type="GO" id="GO:0015035">
    <property type="term" value="F:protein-disulfide reductase activity"/>
    <property type="evidence" value="ECO:0007669"/>
    <property type="project" value="InterPro"/>
</dbReference>
<feature type="transmembrane region" description="Helical" evidence="12">
    <location>
        <begin position="48"/>
        <end position="66"/>
    </location>
</feature>
<dbReference type="EMBL" id="CP001743">
    <property type="protein sequence ID" value="ADD27177.1"/>
    <property type="molecule type" value="Genomic_DNA"/>
</dbReference>
<evidence type="ECO:0000256" key="12">
    <source>
        <dbReference type="SAM" id="Phobius"/>
    </source>
</evidence>
<comment type="subcellular location">
    <subcellularLocation>
        <location evidence="1">Membrane</location>
        <topology evidence="1">Multi-pass membrane protein</topology>
    </subcellularLocation>
</comment>
<evidence type="ECO:0000256" key="4">
    <source>
        <dbReference type="ARBA" id="ARBA00022692"/>
    </source>
</evidence>
<keyword evidence="8 12" id="KW-0472">Membrane</keyword>
<feature type="transmembrane region" description="Helical" evidence="12">
    <location>
        <begin position="15"/>
        <end position="36"/>
    </location>
</feature>
<dbReference type="PIRSF" id="PIRSF036659">
    <property type="entry name" value="BdbC"/>
    <property type="match status" value="1"/>
</dbReference>
<dbReference type="GO" id="GO:0016020">
    <property type="term" value="C:membrane"/>
    <property type="evidence" value="ECO:0007669"/>
    <property type="project" value="UniProtKB-SubCell"/>
</dbReference>
<accession>A0A806CPH8</accession>
<evidence type="ECO:0000256" key="9">
    <source>
        <dbReference type="ARBA" id="ARBA00023157"/>
    </source>
</evidence>
<feature type="transmembrane region" description="Helical" evidence="12">
    <location>
        <begin position="120"/>
        <end position="138"/>
    </location>
</feature>
<evidence type="ECO:0000256" key="8">
    <source>
        <dbReference type="ARBA" id="ARBA00023136"/>
    </source>
</evidence>
<dbReference type="KEGG" id="mrb:Mrub_0400"/>
<dbReference type="InterPro" id="IPR012187">
    <property type="entry name" value="Disulphide_bond_form_BdbC"/>
</dbReference>
<dbReference type="GO" id="GO:0006457">
    <property type="term" value="P:protein folding"/>
    <property type="evidence" value="ECO:0007669"/>
    <property type="project" value="InterPro"/>
</dbReference>
<dbReference type="InterPro" id="IPR003752">
    <property type="entry name" value="DiS_bond_form_DsbB/BdbC"/>
</dbReference>
<dbReference type="PANTHER" id="PTHR43469:SF1">
    <property type="entry name" value="SPBETA PROPHAGE-DERIVED DISULFIDE BOND FORMATION PROTEIN B"/>
    <property type="match status" value="1"/>
</dbReference>
<keyword evidence="6 12" id="KW-1133">Transmembrane helix</keyword>
<evidence type="ECO:0000313" key="14">
    <source>
        <dbReference type="Proteomes" id="UP000006655"/>
    </source>
</evidence>
<keyword evidence="7" id="KW-0560">Oxidoreductase</keyword>
<evidence type="ECO:0000256" key="5">
    <source>
        <dbReference type="ARBA" id="ARBA00022982"/>
    </source>
</evidence>
<keyword evidence="4 12" id="KW-0812">Transmembrane</keyword>
<name>A0A806CPH8_MEIRD</name>
<dbReference type="InterPro" id="IPR023380">
    <property type="entry name" value="DsbB-like_sf"/>
</dbReference>
<keyword evidence="5" id="KW-0249">Electron transport</keyword>
<evidence type="ECO:0000256" key="10">
    <source>
        <dbReference type="ARBA" id="ARBA00023186"/>
    </source>
</evidence>
<keyword evidence="11" id="KW-0676">Redox-active center</keyword>
<evidence type="ECO:0000256" key="3">
    <source>
        <dbReference type="ARBA" id="ARBA00022448"/>
    </source>
</evidence>